<proteinExistence type="predicted"/>
<dbReference type="EMBL" id="VSRR010005335">
    <property type="protein sequence ID" value="MPC42170.1"/>
    <property type="molecule type" value="Genomic_DNA"/>
</dbReference>
<organism evidence="2 3">
    <name type="scientific">Portunus trituberculatus</name>
    <name type="common">Swimming crab</name>
    <name type="synonym">Neptunus trituberculatus</name>
    <dbReference type="NCBI Taxonomy" id="210409"/>
    <lineage>
        <taxon>Eukaryota</taxon>
        <taxon>Metazoa</taxon>
        <taxon>Ecdysozoa</taxon>
        <taxon>Arthropoda</taxon>
        <taxon>Crustacea</taxon>
        <taxon>Multicrustacea</taxon>
        <taxon>Malacostraca</taxon>
        <taxon>Eumalacostraca</taxon>
        <taxon>Eucarida</taxon>
        <taxon>Decapoda</taxon>
        <taxon>Pleocyemata</taxon>
        <taxon>Brachyura</taxon>
        <taxon>Eubrachyura</taxon>
        <taxon>Portunoidea</taxon>
        <taxon>Portunidae</taxon>
        <taxon>Portuninae</taxon>
        <taxon>Portunus</taxon>
    </lineage>
</organism>
<feature type="region of interest" description="Disordered" evidence="1">
    <location>
        <begin position="13"/>
        <end position="42"/>
    </location>
</feature>
<dbReference type="AlphaFoldDB" id="A0A5B7F434"/>
<name>A0A5B7F434_PORTR</name>
<evidence type="ECO:0000256" key="1">
    <source>
        <dbReference type="SAM" id="MobiDB-lite"/>
    </source>
</evidence>
<evidence type="ECO:0000313" key="3">
    <source>
        <dbReference type="Proteomes" id="UP000324222"/>
    </source>
</evidence>
<sequence>MASRWLRAVRHGSEAVTHQLAPRERQKLPIKPVPRNARPQCRSSIGEGRCTRPSYAGSHWSNFDRSCDCF</sequence>
<accession>A0A5B7F434</accession>
<gene>
    <name evidence="2" type="ORF">E2C01_035784</name>
</gene>
<evidence type="ECO:0000313" key="2">
    <source>
        <dbReference type="EMBL" id="MPC42170.1"/>
    </source>
</evidence>
<reference evidence="2 3" key="1">
    <citation type="submission" date="2019-05" db="EMBL/GenBank/DDBJ databases">
        <title>Another draft genome of Portunus trituberculatus and its Hox gene families provides insights of decapod evolution.</title>
        <authorList>
            <person name="Jeong J.-H."/>
            <person name="Song I."/>
            <person name="Kim S."/>
            <person name="Choi T."/>
            <person name="Kim D."/>
            <person name="Ryu S."/>
            <person name="Kim W."/>
        </authorList>
    </citation>
    <scope>NUCLEOTIDE SEQUENCE [LARGE SCALE GENOMIC DNA]</scope>
    <source>
        <tissue evidence="2">Muscle</tissue>
    </source>
</reference>
<dbReference type="Proteomes" id="UP000324222">
    <property type="component" value="Unassembled WGS sequence"/>
</dbReference>
<keyword evidence="3" id="KW-1185">Reference proteome</keyword>
<comment type="caution">
    <text evidence="2">The sequence shown here is derived from an EMBL/GenBank/DDBJ whole genome shotgun (WGS) entry which is preliminary data.</text>
</comment>
<protein>
    <submittedName>
        <fullName evidence="2">Uncharacterized protein</fullName>
    </submittedName>
</protein>